<dbReference type="Gene3D" id="3.10.180.10">
    <property type="entry name" value="2,3-Dihydroxybiphenyl 1,2-Dioxygenase, domain 1"/>
    <property type="match status" value="1"/>
</dbReference>
<protein>
    <submittedName>
        <fullName evidence="2">Glyoxalase/bleomycin resistance/dioxygenase family protein</fullName>
    </submittedName>
</protein>
<gene>
    <name evidence="2" type="ORF">QP027_01075</name>
</gene>
<keyword evidence="3" id="KW-1185">Reference proteome</keyword>
<feature type="domain" description="VOC" evidence="1">
    <location>
        <begin position="3"/>
        <end position="111"/>
    </location>
</feature>
<evidence type="ECO:0000259" key="1">
    <source>
        <dbReference type="PROSITE" id="PS51819"/>
    </source>
</evidence>
<name>A0ABY8VEU1_9CORY</name>
<dbReference type="PROSITE" id="PS51819">
    <property type="entry name" value="VOC"/>
    <property type="match status" value="1"/>
</dbReference>
<evidence type="ECO:0000313" key="2">
    <source>
        <dbReference type="EMBL" id="WIM68023.1"/>
    </source>
</evidence>
<dbReference type="InterPro" id="IPR037523">
    <property type="entry name" value="VOC_core"/>
</dbReference>
<sequence>MPKFNAVIPVLPVKELANVTEFYNALFGEPTMEPADGIAEWEVAPGAWVQVAEIPERAGQAAVVLGTDDLLGLVADLKSRGIGVSSVEDFGVVMIAVAVDPEGNELQLAEETE</sequence>
<reference evidence="2 3" key="1">
    <citation type="submission" date="2023-05" db="EMBL/GenBank/DDBJ databases">
        <title>Corynebacterium suedekumii sp. nov. and Corynebacterium breve sp. nov. isolated from raw cow's milk.</title>
        <authorList>
            <person name="Baer M.K."/>
            <person name="Mehl L."/>
            <person name="Hellmuth R."/>
            <person name="Marke G."/>
            <person name="Lipski A."/>
        </authorList>
    </citation>
    <scope>NUCLEOTIDE SEQUENCE [LARGE SCALE GENOMIC DNA]</scope>
    <source>
        <strain evidence="2 3">R4</strain>
    </source>
</reference>
<dbReference type="Proteomes" id="UP001225598">
    <property type="component" value="Chromosome"/>
</dbReference>
<evidence type="ECO:0000313" key="3">
    <source>
        <dbReference type="Proteomes" id="UP001225598"/>
    </source>
</evidence>
<dbReference type="RefSeq" id="WP_284825346.1">
    <property type="nucleotide sequence ID" value="NZ_CP126969.1"/>
</dbReference>
<dbReference type="SUPFAM" id="SSF54593">
    <property type="entry name" value="Glyoxalase/Bleomycin resistance protein/Dihydroxybiphenyl dioxygenase"/>
    <property type="match status" value="1"/>
</dbReference>
<organism evidence="2 3">
    <name type="scientific">Corynebacterium breve</name>
    <dbReference type="NCBI Taxonomy" id="3049799"/>
    <lineage>
        <taxon>Bacteria</taxon>
        <taxon>Bacillati</taxon>
        <taxon>Actinomycetota</taxon>
        <taxon>Actinomycetes</taxon>
        <taxon>Mycobacteriales</taxon>
        <taxon>Corynebacteriaceae</taxon>
        <taxon>Corynebacterium</taxon>
    </lineage>
</organism>
<accession>A0ABY8VEU1</accession>
<dbReference type="InterPro" id="IPR029068">
    <property type="entry name" value="Glyas_Bleomycin-R_OHBP_Dase"/>
</dbReference>
<dbReference type="EMBL" id="CP126969">
    <property type="protein sequence ID" value="WIM68023.1"/>
    <property type="molecule type" value="Genomic_DNA"/>
</dbReference>
<proteinExistence type="predicted"/>